<reference evidence="6 7" key="1">
    <citation type="submission" date="2019-08" db="EMBL/GenBank/DDBJ databases">
        <title>Identification of a novel species of the genus Boseongicola.</title>
        <authorList>
            <person name="Zhang X.-Q."/>
        </authorList>
    </citation>
    <scope>NUCLEOTIDE SEQUENCE [LARGE SCALE GENOMIC DNA]</scope>
    <source>
        <strain evidence="6 7">HY14</strain>
    </source>
</reference>
<dbReference type="EMBL" id="VSIY01000005">
    <property type="protein sequence ID" value="TYB81612.1"/>
    <property type="molecule type" value="Genomic_DNA"/>
</dbReference>
<evidence type="ECO:0000256" key="5">
    <source>
        <dbReference type="RuleBase" id="RU003684"/>
    </source>
</evidence>
<dbReference type="InterPro" id="IPR023696">
    <property type="entry name" value="Ureohydrolase_dom_sf"/>
</dbReference>
<feature type="binding site" evidence="4">
    <location>
        <position position="138"/>
    </location>
    <ligand>
        <name>Mn(2+)</name>
        <dbReference type="ChEBI" id="CHEBI:29035"/>
        <label>1</label>
    </ligand>
</feature>
<dbReference type="GO" id="GO:0008783">
    <property type="term" value="F:agmatinase activity"/>
    <property type="evidence" value="ECO:0007669"/>
    <property type="project" value="UniProtKB-EC"/>
</dbReference>
<keyword evidence="7" id="KW-1185">Reference proteome</keyword>
<feature type="binding site" evidence="4">
    <location>
        <position position="244"/>
    </location>
    <ligand>
        <name>Mn(2+)</name>
        <dbReference type="ChEBI" id="CHEBI:29035"/>
        <label>1</label>
    </ligand>
</feature>
<evidence type="ECO:0000256" key="2">
    <source>
        <dbReference type="ARBA" id="ARBA00022723"/>
    </source>
</evidence>
<proteinExistence type="inferred from homology"/>
<evidence type="ECO:0000313" key="7">
    <source>
        <dbReference type="Proteomes" id="UP000322080"/>
    </source>
</evidence>
<keyword evidence="2 4" id="KW-0479">Metal-binding</keyword>
<dbReference type="PANTHER" id="PTHR11358:SF26">
    <property type="entry name" value="GUANIDINO ACID HYDROLASE, MITOCHONDRIAL"/>
    <property type="match status" value="1"/>
</dbReference>
<dbReference type="InterPro" id="IPR005925">
    <property type="entry name" value="Agmatinase-rel"/>
</dbReference>
<comment type="caution">
    <text evidence="6">The sequence shown here is derived from an EMBL/GenBank/DDBJ whole genome shotgun (WGS) entry which is preliminary data.</text>
</comment>
<name>A0A5D0RJG8_9RHOB</name>
<evidence type="ECO:0000256" key="4">
    <source>
        <dbReference type="PIRSR" id="PIRSR036979-1"/>
    </source>
</evidence>
<feature type="binding site" evidence="4">
    <location>
        <position position="163"/>
    </location>
    <ligand>
        <name>Mn(2+)</name>
        <dbReference type="ChEBI" id="CHEBI:29035"/>
        <label>1</label>
    </ligand>
</feature>
<dbReference type="CDD" id="cd11592">
    <property type="entry name" value="Agmatinase_PAH"/>
    <property type="match status" value="1"/>
</dbReference>
<accession>A0A5D0RJG8</accession>
<evidence type="ECO:0000256" key="3">
    <source>
        <dbReference type="ARBA" id="ARBA00022801"/>
    </source>
</evidence>
<sequence length="319" mass="33455">MALEDAKTQVDTAITRKGLKGPSFENTFGGVASFLRRTLTKDLTDADIAVTGVPFDQSVTNRPGTRLGPRAIREASALQSPDAPYGWGYDVMSDFAIADYGDLAFDYADVAAFPAVLEAHIAGILAQDCAAVTLGGDHSITLPILRAHVAKHGPLGLIQFDAHTDSWPDDDPARIDHGTFVYKAVKEGLIDPARSIQIGIRTTNDDPLGIAIIDAPEVHRLGPDLVAARIKEVVGTGPAYLTFDIDALDPAFAPGTGTPVWGGLTSAQAAAILRGIAGVNLVGGDVVEVSPPFDTSGATAIAGAHVAVEILCLWGWTRR</sequence>
<keyword evidence="4" id="KW-0464">Manganese</keyword>
<keyword evidence="3 5" id="KW-0378">Hydrolase</keyword>
<dbReference type="NCBIfam" id="TIGR01230">
    <property type="entry name" value="agmatinase"/>
    <property type="match status" value="1"/>
</dbReference>
<dbReference type="EC" id="3.5.3.11" evidence="6"/>
<gene>
    <name evidence="6" type="primary">speB</name>
    <name evidence="6" type="ORF">FVF75_07810</name>
</gene>
<evidence type="ECO:0000256" key="1">
    <source>
        <dbReference type="ARBA" id="ARBA00009227"/>
    </source>
</evidence>
<dbReference type="PROSITE" id="PS01053">
    <property type="entry name" value="ARGINASE_1"/>
    <property type="match status" value="1"/>
</dbReference>
<protein>
    <submittedName>
        <fullName evidence="6">Agmatinase</fullName>
        <ecNumber evidence="6">3.5.3.11</ecNumber>
    </submittedName>
</protein>
<dbReference type="InterPro" id="IPR020855">
    <property type="entry name" value="Ureohydrolase_Mn_BS"/>
</dbReference>
<evidence type="ECO:0000313" key="6">
    <source>
        <dbReference type="EMBL" id="TYB81612.1"/>
    </source>
</evidence>
<dbReference type="PIRSF" id="PIRSF036979">
    <property type="entry name" value="Arginase"/>
    <property type="match status" value="1"/>
</dbReference>
<feature type="binding site" evidence="4">
    <location>
        <position position="161"/>
    </location>
    <ligand>
        <name>Mn(2+)</name>
        <dbReference type="ChEBI" id="CHEBI:29035"/>
        <label>1</label>
    </ligand>
</feature>
<dbReference type="Gene3D" id="3.40.800.10">
    <property type="entry name" value="Ureohydrolase domain"/>
    <property type="match status" value="1"/>
</dbReference>
<dbReference type="SUPFAM" id="SSF52768">
    <property type="entry name" value="Arginase/deacetylase"/>
    <property type="match status" value="1"/>
</dbReference>
<dbReference type="AlphaFoldDB" id="A0A5D0RJG8"/>
<dbReference type="RefSeq" id="WP_148377420.1">
    <property type="nucleotide sequence ID" value="NZ_VSIY01000005.1"/>
</dbReference>
<dbReference type="GO" id="GO:0033389">
    <property type="term" value="P:putrescine biosynthetic process from arginine, via agmatine"/>
    <property type="evidence" value="ECO:0007669"/>
    <property type="project" value="TreeGrafter"/>
</dbReference>
<dbReference type="Pfam" id="PF00491">
    <property type="entry name" value="Arginase"/>
    <property type="match status" value="1"/>
</dbReference>
<comment type="similarity">
    <text evidence="1">Belongs to the arginase family. Agmatinase subfamily.</text>
</comment>
<dbReference type="PANTHER" id="PTHR11358">
    <property type="entry name" value="ARGINASE/AGMATINASE"/>
    <property type="match status" value="1"/>
</dbReference>
<dbReference type="NCBIfam" id="NF002564">
    <property type="entry name" value="PRK02190.1"/>
    <property type="match status" value="1"/>
</dbReference>
<organism evidence="6 7">
    <name type="scientific">Maritimibacter fusiformis</name>
    <dbReference type="NCBI Taxonomy" id="2603819"/>
    <lineage>
        <taxon>Bacteria</taxon>
        <taxon>Pseudomonadati</taxon>
        <taxon>Pseudomonadota</taxon>
        <taxon>Alphaproteobacteria</taxon>
        <taxon>Rhodobacterales</taxon>
        <taxon>Roseobacteraceae</taxon>
        <taxon>Maritimibacter</taxon>
    </lineage>
</organism>
<feature type="binding site" evidence="4">
    <location>
        <position position="165"/>
    </location>
    <ligand>
        <name>Mn(2+)</name>
        <dbReference type="ChEBI" id="CHEBI:29035"/>
        <label>1</label>
    </ligand>
</feature>
<comment type="cofactor">
    <cofactor evidence="4">
        <name>Mn(2+)</name>
        <dbReference type="ChEBI" id="CHEBI:29035"/>
    </cofactor>
    <text evidence="4">Binds 2 manganese ions per subunit.</text>
</comment>
<dbReference type="InterPro" id="IPR006035">
    <property type="entry name" value="Ureohydrolase"/>
</dbReference>
<dbReference type="GO" id="GO:0046872">
    <property type="term" value="F:metal ion binding"/>
    <property type="evidence" value="ECO:0007669"/>
    <property type="project" value="UniProtKB-KW"/>
</dbReference>
<feature type="binding site" evidence="4">
    <location>
        <position position="246"/>
    </location>
    <ligand>
        <name>Mn(2+)</name>
        <dbReference type="ChEBI" id="CHEBI:29035"/>
        <label>1</label>
    </ligand>
</feature>
<dbReference type="Proteomes" id="UP000322080">
    <property type="component" value="Unassembled WGS sequence"/>
</dbReference>
<dbReference type="PROSITE" id="PS51409">
    <property type="entry name" value="ARGINASE_2"/>
    <property type="match status" value="1"/>
</dbReference>